<dbReference type="InterPro" id="IPR052345">
    <property type="entry name" value="Rad_response_metalloprotease"/>
</dbReference>
<protein>
    <recommendedName>
        <fullName evidence="1">IrrE N-terminal-like domain-containing protein</fullName>
    </recommendedName>
</protein>
<dbReference type="RefSeq" id="WP_286136728.1">
    <property type="nucleotide sequence ID" value="NZ_BRPL01000002.1"/>
</dbReference>
<dbReference type="InterPro" id="IPR010359">
    <property type="entry name" value="IrrE_HExxH"/>
</dbReference>
<feature type="domain" description="IrrE N-terminal-like" evidence="1">
    <location>
        <begin position="37"/>
        <end position="174"/>
    </location>
</feature>
<dbReference type="Gene3D" id="1.10.10.2910">
    <property type="match status" value="1"/>
</dbReference>
<evidence type="ECO:0000313" key="3">
    <source>
        <dbReference type="Proteomes" id="UP001144204"/>
    </source>
</evidence>
<proteinExistence type="predicted"/>
<reference evidence="2" key="1">
    <citation type="submission" date="2022-07" db="EMBL/GenBank/DDBJ databases">
        <authorList>
            <person name="Kouya T."/>
            <person name="Ishiyama Y."/>
        </authorList>
    </citation>
    <scope>NUCLEOTIDE SEQUENCE</scope>
    <source>
        <strain evidence="2">WR16-4</strain>
    </source>
</reference>
<comment type="caution">
    <text evidence="2">The sequence shown here is derived from an EMBL/GenBank/DDBJ whole genome shotgun (WGS) entry which is preliminary data.</text>
</comment>
<dbReference type="Proteomes" id="UP001144204">
    <property type="component" value="Unassembled WGS sequence"/>
</dbReference>
<dbReference type="PANTHER" id="PTHR43236:SF2">
    <property type="entry name" value="BLL0069 PROTEIN"/>
    <property type="match status" value="1"/>
</dbReference>
<keyword evidence="3" id="KW-1185">Reference proteome</keyword>
<name>A0A9W6ESY3_9LACO</name>
<dbReference type="AlphaFoldDB" id="A0A9W6ESY3"/>
<dbReference type="EMBL" id="BRPL01000002">
    <property type="protein sequence ID" value="GLB47270.1"/>
    <property type="molecule type" value="Genomic_DNA"/>
</dbReference>
<reference evidence="2" key="2">
    <citation type="journal article" date="2023" name="PLoS ONE">
        <title>Philodulcilactobacillus myokoensis gen. nov., sp. nov., a fructophilic, acidophilic, and agar-phobic lactic acid bacterium isolated from fermented vegetable extracts.</title>
        <authorList>
            <person name="Kouya T."/>
            <person name="Ishiyama Y."/>
            <person name="Ohashi S."/>
            <person name="Kumakubo R."/>
            <person name="Yamazaki T."/>
            <person name="Otaki T."/>
        </authorList>
    </citation>
    <scope>NUCLEOTIDE SEQUENCE</scope>
    <source>
        <strain evidence="2">WR16-4</strain>
    </source>
</reference>
<evidence type="ECO:0000259" key="1">
    <source>
        <dbReference type="Pfam" id="PF06114"/>
    </source>
</evidence>
<organism evidence="2 3">
    <name type="scientific">Philodulcilactobacillus myokoensis</name>
    <dbReference type="NCBI Taxonomy" id="2929573"/>
    <lineage>
        <taxon>Bacteria</taxon>
        <taxon>Bacillati</taxon>
        <taxon>Bacillota</taxon>
        <taxon>Bacilli</taxon>
        <taxon>Lactobacillales</taxon>
        <taxon>Lactobacillaceae</taxon>
        <taxon>Philodulcilactobacillus</taxon>
    </lineage>
</organism>
<dbReference type="PANTHER" id="PTHR43236">
    <property type="entry name" value="ANTITOXIN HIGA1"/>
    <property type="match status" value="1"/>
</dbReference>
<dbReference type="Pfam" id="PF06114">
    <property type="entry name" value="Peptidase_M78"/>
    <property type="match status" value="1"/>
</dbReference>
<evidence type="ECO:0000313" key="2">
    <source>
        <dbReference type="EMBL" id="GLB47270.1"/>
    </source>
</evidence>
<sequence>MDKGLRKSIDELANIVSQIIPIPKDFNLSKSLKSNGVDIRYFTDKKYDAFLQWNYKKNCPVISVNATQPLVRRNFSMAHELGHLVIDYKWNPFSGKINVNHKRLLSVKYRGGDYNSVAEKNDETVVNEFAAAFLIPNRLIKEEIENSDPDYLKLIDQLSNKFKVSNDMARIRLNNFLDGVE</sequence>
<accession>A0A9W6ESY3</accession>
<gene>
    <name evidence="2" type="ORF">WR164_12490</name>
</gene>